<protein>
    <submittedName>
        <fullName evidence="2">Uncharacterized protein</fullName>
    </submittedName>
</protein>
<organism evidence="2 3">
    <name type="scientific">Lineolata rhizophorae</name>
    <dbReference type="NCBI Taxonomy" id="578093"/>
    <lineage>
        <taxon>Eukaryota</taxon>
        <taxon>Fungi</taxon>
        <taxon>Dikarya</taxon>
        <taxon>Ascomycota</taxon>
        <taxon>Pezizomycotina</taxon>
        <taxon>Dothideomycetes</taxon>
        <taxon>Dothideomycetes incertae sedis</taxon>
        <taxon>Lineolatales</taxon>
        <taxon>Lineolataceae</taxon>
        <taxon>Lineolata</taxon>
    </lineage>
</organism>
<feature type="compositionally biased region" description="Basic residues" evidence="1">
    <location>
        <begin position="33"/>
        <end position="44"/>
    </location>
</feature>
<dbReference type="EMBL" id="MU001706">
    <property type="protein sequence ID" value="KAF2452638.1"/>
    <property type="molecule type" value="Genomic_DNA"/>
</dbReference>
<evidence type="ECO:0000313" key="3">
    <source>
        <dbReference type="Proteomes" id="UP000799766"/>
    </source>
</evidence>
<feature type="region of interest" description="Disordered" evidence="1">
    <location>
        <begin position="1"/>
        <end position="44"/>
    </location>
</feature>
<gene>
    <name evidence="2" type="ORF">BDY21DRAFT_156867</name>
</gene>
<keyword evidence="3" id="KW-1185">Reference proteome</keyword>
<feature type="compositionally biased region" description="Low complexity" evidence="1">
    <location>
        <begin position="63"/>
        <end position="74"/>
    </location>
</feature>
<dbReference type="Proteomes" id="UP000799766">
    <property type="component" value="Unassembled WGS sequence"/>
</dbReference>
<evidence type="ECO:0000256" key="1">
    <source>
        <dbReference type="SAM" id="MobiDB-lite"/>
    </source>
</evidence>
<dbReference type="AlphaFoldDB" id="A0A6A6NLU0"/>
<sequence>MSRSVSAKNSKIAPASGVRGTREMTVRQAPSRGPHHRVPGRRFPGRRSWADLLDLIESTRWRPPAAATLSTASAREPRRGRKRSHRTPGTPALVPSQPGKELPGLPGFERAKTNFEAEPDENFLEPAGRAMMQGARLFSSSHPVLGRQIFPWSVGLSVCVYRTL</sequence>
<proteinExistence type="predicted"/>
<evidence type="ECO:0000313" key="2">
    <source>
        <dbReference type="EMBL" id="KAF2452638.1"/>
    </source>
</evidence>
<accession>A0A6A6NLU0</accession>
<name>A0A6A6NLU0_9PEZI</name>
<feature type="region of interest" description="Disordered" evidence="1">
    <location>
        <begin position="63"/>
        <end position="108"/>
    </location>
</feature>
<reference evidence="2" key="1">
    <citation type="journal article" date="2020" name="Stud. Mycol.">
        <title>101 Dothideomycetes genomes: a test case for predicting lifestyles and emergence of pathogens.</title>
        <authorList>
            <person name="Haridas S."/>
            <person name="Albert R."/>
            <person name="Binder M."/>
            <person name="Bloem J."/>
            <person name="Labutti K."/>
            <person name="Salamov A."/>
            <person name="Andreopoulos B."/>
            <person name="Baker S."/>
            <person name="Barry K."/>
            <person name="Bills G."/>
            <person name="Bluhm B."/>
            <person name="Cannon C."/>
            <person name="Castanera R."/>
            <person name="Culley D."/>
            <person name="Daum C."/>
            <person name="Ezra D."/>
            <person name="Gonzalez J."/>
            <person name="Henrissat B."/>
            <person name="Kuo A."/>
            <person name="Liang C."/>
            <person name="Lipzen A."/>
            <person name="Lutzoni F."/>
            <person name="Magnuson J."/>
            <person name="Mondo S."/>
            <person name="Nolan M."/>
            <person name="Ohm R."/>
            <person name="Pangilinan J."/>
            <person name="Park H.-J."/>
            <person name="Ramirez L."/>
            <person name="Alfaro M."/>
            <person name="Sun H."/>
            <person name="Tritt A."/>
            <person name="Yoshinaga Y."/>
            <person name="Zwiers L.-H."/>
            <person name="Turgeon B."/>
            <person name="Goodwin S."/>
            <person name="Spatafora J."/>
            <person name="Crous P."/>
            <person name="Grigoriev I."/>
        </authorList>
    </citation>
    <scope>NUCLEOTIDE SEQUENCE</scope>
    <source>
        <strain evidence="2">ATCC 16933</strain>
    </source>
</reference>